<protein>
    <recommendedName>
        <fullName evidence="1">Glycosyltransferase family 18 catalytic domain-containing protein</fullName>
    </recommendedName>
</protein>
<comment type="caution">
    <text evidence="2">The sequence shown here is derived from an EMBL/GenBank/DDBJ whole genome shotgun (WGS) entry which is preliminary data.</text>
</comment>
<gene>
    <name evidence="2" type="ORF">VKT23_000625</name>
</gene>
<dbReference type="EMBL" id="JBANRG010000001">
    <property type="protein sequence ID" value="KAK7472510.1"/>
    <property type="molecule type" value="Genomic_DNA"/>
</dbReference>
<dbReference type="Proteomes" id="UP001498398">
    <property type="component" value="Unassembled WGS sequence"/>
</dbReference>
<proteinExistence type="predicted"/>
<reference evidence="2 3" key="1">
    <citation type="submission" date="2024-01" db="EMBL/GenBank/DDBJ databases">
        <title>A draft genome for the cacao thread blight pathogen Marasmiellus scandens.</title>
        <authorList>
            <person name="Baruah I.K."/>
            <person name="Leung J."/>
            <person name="Bukari Y."/>
            <person name="Amoako-Attah I."/>
            <person name="Meinhardt L.W."/>
            <person name="Bailey B.A."/>
            <person name="Cohen S.P."/>
        </authorList>
    </citation>
    <scope>NUCLEOTIDE SEQUENCE [LARGE SCALE GENOMIC DNA]</scope>
    <source>
        <strain evidence="2 3">GH-19</strain>
    </source>
</reference>
<sequence length="572" mass="65750">MRRSSSRPFCSRRFLVLLCCVATTLTIMYQWQTLLHSTSQEDVVSRLHGANESDIFPTKLSTTSIPSLTEEEFYQGFSELPKPSSLKSEPLSIINNNVTFPRRSQVAPEQLYAMRERHVAKLQSIITDPLPKFWQYNTEQLRALIEAWKNVGKDGNFQQPGVVLSSYGYVPCVMKRPVCSTTGEVIWLESVTNVFKEQGYFLLYDEFENLGNAYKFYGDIVTHVWSSEPQVVWCINDPISCIQSEDNPDGIKIWQLFTFTFWGSPPGFGTFYAPNHPWSYNPLGREWNLVPYQMPDRHFYLGYHFTGCEDMIAVPRAQRKDQIVILAKRSEYFHYAGLFKPEFWTPFKQGLPGLELISVSNEEEGYPVPEELTLLGPQERHAYDLLLGTSKALFGIGRPKISPTPFASLCRGVPVVLPYDGRYCTAVPDVNQSEWCGFHGIFHQHGAAAALGEPYVYMVNSQGPVDDIIKTVQRAVDTPIEPFQPPEMTHESLTQRIRDYFSIDWQDYGRQRLIESGWDSWESIRTQEYLHRYVAESEKQGKRIAQLPPGQYLPTGQWEQYQKQRQKSTKTS</sequence>
<evidence type="ECO:0000313" key="2">
    <source>
        <dbReference type="EMBL" id="KAK7472510.1"/>
    </source>
</evidence>
<accession>A0ABR1K737</accession>
<feature type="domain" description="Glycosyltransferase family 18 catalytic" evidence="1">
    <location>
        <begin position="377"/>
        <end position="511"/>
    </location>
</feature>
<name>A0ABR1K737_9AGAR</name>
<evidence type="ECO:0000313" key="3">
    <source>
        <dbReference type="Proteomes" id="UP001498398"/>
    </source>
</evidence>
<keyword evidence="3" id="KW-1185">Reference proteome</keyword>
<organism evidence="2 3">
    <name type="scientific">Marasmiellus scandens</name>
    <dbReference type="NCBI Taxonomy" id="2682957"/>
    <lineage>
        <taxon>Eukaryota</taxon>
        <taxon>Fungi</taxon>
        <taxon>Dikarya</taxon>
        <taxon>Basidiomycota</taxon>
        <taxon>Agaricomycotina</taxon>
        <taxon>Agaricomycetes</taxon>
        <taxon>Agaricomycetidae</taxon>
        <taxon>Agaricales</taxon>
        <taxon>Marasmiineae</taxon>
        <taxon>Omphalotaceae</taxon>
        <taxon>Marasmiellus</taxon>
    </lineage>
</organism>
<dbReference type="InterPro" id="IPR026116">
    <property type="entry name" value="GT18_cat"/>
</dbReference>
<evidence type="ECO:0000259" key="1">
    <source>
        <dbReference type="Pfam" id="PF15024"/>
    </source>
</evidence>
<dbReference type="Pfam" id="PF15024">
    <property type="entry name" value="Glyco_transf_18"/>
    <property type="match status" value="1"/>
</dbReference>